<name>A0ABW4SCE4_9BACL</name>
<evidence type="ECO:0000313" key="2">
    <source>
        <dbReference type="Proteomes" id="UP001597218"/>
    </source>
</evidence>
<sequence>MTNTHLYIKHDTVADGKQYTSGNAYLLSELDASQLIASGVAEVISLPTLNAIKQEATLQTDSYKAKRKEILHNPRFADNPAELNYQLAELEGETAKAMDEKDMHYKAELAALRIDSASRALDPVGDPAEIETARGKADSIVTQFLISSNPTDIFRMLDLAVKTMTIPEKVETLKRWGEISGYASSQDPETVNLVERIQKSLKTVENTHVTTLRHLAAVENSGSTASVDYRILKNVQGRK</sequence>
<keyword evidence="2" id="KW-1185">Reference proteome</keyword>
<proteinExistence type="predicted"/>
<evidence type="ECO:0000313" key="1">
    <source>
        <dbReference type="EMBL" id="MFD1926946.1"/>
    </source>
</evidence>
<dbReference type="RefSeq" id="WP_381535605.1">
    <property type="nucleotide sequence ID" value="NZ_JBHUGI010000005.1"/>
</dbReference>
<gene>
    <name evidence="1" type="ORF">ACFSFY_02500</name>
</gene>
<protein>
    <submittedName>
        <fullName evidence="1">Uncharacterized protein</fullName>
    </submittedName>
</protein>
<accession>A0ABW4SCE4</accession>
<dbReference type="Proteomes" id="UP001597218">
    <property type="component" value="Unassembled WGS sequence"/>
</dbReference>
<dbReference type="EMBL" id="JBHUGI010000005">
    <property type="protein sequence ID" value="MFD1926946.1"/>
    <property type="molecule type" value="Genomic_DNA"/>
</dbReference>
<reference evidence="2" key="1">
    <citation type="journal article" date="2019" name="Int. J. Syst. Evol. Microbiol.">
        <title>The Global Catalogue of Microorganisms (GCM) 10K type strain sequencing project: providing services to taxonomists for standard genome sequencing and annotation.</title>
        <authorList>
            <consortium name="The Broad Institute Genomics Platform"/>
            <consortium name="The Broad Institute Genome Sequencing Center for Infectious Disease"/>
            <person name="Wu L."/>
            <person name="Ma J."/>
        </authorList>
    </citation>
    <scope>NUCLEOTIDE SEQUENCE [LARGE SCALE GENOMIC DNA]</scope>
    <source>
        <strain evidence="2">CGMCC 4.7177</strain>
    </source>
</reference>
<comment type="caution">
    <text evidence="1">The sequence shown here is derived from an EMBL/GenBank/DDBJ whole genome shotgun (WGS) entry which is preliminary data.</text>
</comment>
<organism evidence="1 2">
    <name type="scientific">Sporosarcina siberiensis</name>
    <dbReference type="NCBI Taxonomy" id="1365606"/>
    <lineage>
        <taxon>Bacteria</taxon>
        <taxon>Bacillati</taxon>
        <taxon>Bacillota</taxon>
        <taxon>Bacilli</taxon>
        <taxon>Bacillales</taxon>
        <taxon>Caryophanaceae</taxon>
        <taxon>Sporosarcina</taxon>
    </lineage>
</organism>